<reference evidence="3" key="2">
    <citation type="submission" date="2022-06" db="UniProtKB">
        <authorList>
            <consortium name="EnsemblMetazoa"/>
        </authorList>
    </citation>
    <scope>IDENTIFICATION</scope>
    <source>
        <strain evidence="3">DF5081</strain>
    </source>
</reference>
<proteinExistence type="predicted"/>
<reference evidence="4" key="1">
    <citation type="submission" date="2010-08" db="EMBL/GenBank/DDBJ databases">
        <authorList>
            <consortium name="Caenorhabditis japonica Sequencing Consortium"/>
            <person name="Wilson R.K."/>
        </authorList>
    </citation>
    <scope>NUCLEOTIDE SEQUENCE [LARGE SCALE GENOMIC DNA]</scope>
    <source>
        <strain evidence="4">DF5081</strain>
    </source>
</reference>
<evidence type="ECO:0000256" key="1">
    <source>
        <dbReference type="ARBA" id="ARBA00023242"/>
    </source>
</evidence>
<keyword evidence="4" id="KW-1185">Reference proteome</keyword>
<keyword evidence="1" id="KW-0539">Nucleus</keyword>
<evidence type="ECO:0000313" key="4">
    <source>
        <dbReference type="Proteomes" id="UP000005237"/>
    </source>
</evidence>
<organism evidence="3 4">
    <name type="scientific">Caenorhabditis japonica</name>
    <dbReference type="NCBI Taxonomy" id="281687"/>
    <lineage>
        <taxon>Eukaryota</taxon>
        <taxon>Metazoa</taxon>
        <taxon>Ecdysozoa</taxon>
        <taxon>Nematoda</taxon>
        <taxon>Chromadorea</taxon>
        <taxon>Rhabditida</taxon>
        <taxon>Rhabditina</taxon>
        <taxon>Rhabditomorpha</taxon>
        <taxon>Rhabditoidea</taxon>
        <taxon>Rhabditidae</taxon>
        <taxon>Peloderinae</taxon>
        <taxon>Caenorhabditis</taxon>
    </lineage>
</organism>
<evidence type="ECO:0000313" key="3">
    <source>
        <dbReference type="EnsemblMetazoa" id="CJA06655.1"/>
    </source>
</evidence>
<name>A0A8R1DNS8_CAEJA</name>
<accession>A0A8R1DNS8</accession>
<protein>
    <recommendedName>
        <fullName evidence="2">MEIS N-terminal domain-containing protein</fullName>
    </recommendedName>
</protein>
<dbReference type="Pfam" id="PF16493">
    <property type="entry name" value="Meis_PKNOX_N"/>
    <property type="match status" value="1"/>
</dbReference>
<evidence type="ECO:0000259" key="2">
    <source>
        <dbReference type="Pfam" id="PF16493"/>
    </source>
</evidence>
<dbReference type="Proteomes" id="UP000005237">
    <property type="component" value="Unassembled WGS sequence"/>
</dbReference>
<sequence>MEESGVRLSSEKNEVDLLMETAALALRQCMVEMERVYVLARCYKTKYLEKSKDDTFPYRSKPESPTC</sequence>
<feature type="domain" description="MEIS N-terminal" evidence="2">
    <location>
        <begin position="2"/>
        <end position="50"/>
    </location>
</feature>
<dbReference type="InterPro" id="IPR032453">
    <property type="entry name" value="PKNOX/Meis_N"/>
</dbReference>
<dbReference type="EnsemblMetazoa" id="CJA06655.1">
    <property type="protein sequence ID" value="CJA06655.1"/>
    <property type="gene ID" value="WBGene00125859"/>
</dbReference>
<dbReference type="AlphaFoldDB" id="A0A8R1DNS8"/>